<comment type="function">
    <text evidence="2">Membrane-anchoring subunit of succinate dehydrogenase (SDH).</text>
</comment>
<evidence type="ECO:0000256" key="3">
    <source>
        <dbReference type="ARBA" id="ARBA00004141"/>
    </source>
</evidence>
<keyword evidence="12" id="KW-0249">Electron transport</keyword>
<evidence type="ECO:0000256" key="13">
    <source>
        <dbReference type="ARBA" id="ARBA00022989"/>
    </source>
</evidence>
<proteinExistence type="predicted"/>
<evidence type="ECO:0000256" key="5">
    <source>
        <dbReference type="ARBA" id="ARBA00011558"/>
    </source>
</evidence>
<reference evidence="17" key="1">
    <citation type="submission" date="2022-08" db="EMBL/GenBank/DDBJ databases">
        <title>Nisaea acidiphila sp. nov., isolated from a marine algal debris and emended description of the genus Nisaea Urios et al. 2008.</title>
        <authorList>
            <person name="Kwon K."/>
        </authorList>
    </citation>
    <scope>NUCLEOTIDE SEQUENCE</scope>
    <source>
        <strain evidence="17">MEBiC11861</strain>
    </source>
</reference>
<dbReference type="GO" id="GO:0006099">
    <property type="term" value="P:tricarboxylic acid cycle"/>
    <property type="evidence" value="ECO:0007669"/>
    <property type="project" value="UniProtKB-KW"/>
</dbReference>
<evidence type="ECO:0000256" key="10">
    <source>
        <dbReference type="ARBA" id="ARBA00022692"/>
    </source>
</evidence>
<feature type="transmembrane region" description="Helical" evidence="16">
    <location>
        <begin position="33"/>
        <end position="55"/>
    </location>
</feature>
<accession>A0A9J7ANY8</accession>
<evidence type="ECO:0000313" key="18">
    <source>
        <dbReference type="Proteomes" id="UP001060336"/>
    </source>
</evidence>
<comment type="cofactor">
    <cofactor evidence="1">
        <name>heme</name>
        <dbReference type="ChEBI" id="CHEBI:30413"/>
    </cofactor>
</comment>
<evidence type="ECO:0000256" key="14">
    <source>
        <dbReference type="ARBA" id="ARBA00023004"/>
    </source>
</evidence>
<name>A0A9J7ANY8_9PROT</name>
<evidence type="ECO:0000256" key="12">
    <source>
        <dbReference type="ARBA" id="ARBA00022982"/>
    </source>
</evidence>
<evidence type="ECO:0000256" key="6">
    <source>
        <dbReference type="ARBA" id="ARBA00019425"/>
    </source>
</evidence>
<comment type="subcellular location">
    <subcellularLocation>
        <location evidence="3">Membrane</location>
        <topology evidence="3">Multi-pass membrane protein</topology>
    </subcellularLocation>
</comment>
<dbReference type="EMBL" id="CP102480">
    <property type="protein sequence ID" value="UUX48052.1"/>
    <property type="molecule type" value="Genomic_DNA"/>
</dbReference>
<dbReference type="InterPro" id="IPR034804">
    <property type="entry name" value="SQR/QFR_C/D"/>
</dbReference>
<evidence type="ECO:0000256" key="9">
    <source>
        <dbReference type="ARBA" id="ARBA00022617"/>
    </source>
</evidence>
<evidence type="ECO:0000256" key="11">
    <source>
        <dbReference type="ARBA" id="ARBA00022723"/>
    </source>
</evidence>
<evidence type="ECO:0000256" key="7">
    <source>
        <dbReference type="ARBA" id="ARBA00022448"/>
    </source>
</evidence>
<organism evidence="17 18">
    <name type="scientific">Nisaea acidiphila</name>
    <dbReference type="NCBI Taxonomy" id="1862145"/>
    <lineage>
        <taxon>Bacteria</taxon>
        <taxon>Pseudomonadati</taxon>
        <taxon>Pseudomonadota</taxon>
        <taxon>Alphaproteobacteria</taxon>
        <taxon>Rhodospirillales</taxon>
        <taxon>Thalassobaculaceae</taxon>
        <taxon>Nisaea</taxon>
    </lineage>
</organism>
<keyword evidence="10 16" id="KW-0812">Transmembrane</keyword>
<comment type="pathway">
    <text evidence="4">Carbohydrate metabolism; tricarboxylic acid cycle.</text>
</comment>
<gene>
    <name evidence="17" type="primary">sdhD</name>
    <name evidence="17" type="ORF">NUH88_11540</name>
</gene>
<keyword evidence="15 16" id="KW-0472">Membrane</keyword>
<dbReference type="InterPro" id="IPR000701">
    <property type="entry name" value="SuccDH_FuR_B_TM-su"/>
</dbReference>
<keyword evidence="8" id="KW-0816">Tricarboxylic acid cycle</keyword>
<dbReference type="RefSeq" id="WP_257766560.1">
    <property type="nucleotide sequence ID" value="NZ_CP102480.1"/>
</dbReference>
<keyword evidence="11" id="KW-0479">Metal-binding</keyword>
<feature type="transmembrane region" description="Helical" evidence="16">
    <location>
        <begin position="67"/>
        <end position="89"/>
    </location>
</feature>
<keyword evidence="7" id="KW-0813">Transport</keyword>
<dbReference type="KEGG" id="naci:NUH88_11540"/>
<evidence type="ECO:0000256" key="2">
    <source>
        <dbReference type="ARBA" id="ARBA00004050"/>
    </source>
</evidence>
<evidence type="ECO:0000256" key="1">
    <source>
        <dbReference type="ARBA" id="ARBA00001971"/>
    </source>
</evidence>
<dbReference type="Gene3D" id="1.20.1300.10">
    <property type="entry name" value="Fumarate reductase/succinate dehydrogenase, transmembrane subunit"/>
    <property type="match status" value="1"/>
</dbReference>
<sequence>MTDNSMRTPIGRVRGLGSAKAGLHHWWMQRLTAIALIPLTLWFVASLISLAGAGYEETAAWLGSPLVAVLMVSLIVATFYHAALGLQVVIEDYVHHEGIKLTLLIGVKLLSAFLTIAALFAVLKLAFGG</sequence>
<keyword evidence="9" id="KW-0349">Heme</keyword>
<dbReference type="InterPro" id="IPR014312">
    <property type="entry name" value="Succ_DH_anchor"/>
</dbReference>
<dbReference type="SUPFAM" id="SSF81343">
    <property type="entry name" value="Fumarate reductase respiratory complex transmembrane subunits"/>
    <property type="match status" value="1"/>
</dbReference>
<comment type="subunit">
    <text evidence="5">Part of an enzyme complex containing four subunits: a flavoprotein, an iron-sulfur protein, plus two membrane-anchoring proteins, SdhC and SdhD.</text>
</comment>
<feature type="transmembrane region" description="Helical" evidence="16">
    <location>
        <begin position="101"/>
        <end position="123"/>
    </location>
</feature>
<keyword evidence="13 16" id="KW-1133">Transmembrane helix</keyword>
<dbReference type="Pfam" id="PF01127">
    <property type="entry name" value="Sdh_cyt"/>
    <property type="match status" value="1"/>
</dbReference>
<dbReference type="NCBIfam" id="TIGR02968">
    <property type="entry name" value="succ_dehyd_anc"/>
    <property type="match status" value="1"/>
</dbReference>
<evidence type="ECO:0000256" key="8">
    <source>
        <dbReference type="ARBA" id="ARBA00022532"/>
    </source>
</evidence>
<evidence type="ECO:0000256" key="16">
    <source>
        <dbReference type="SAM" id="Phobius"/>
    </source>
</evidence>
<keyword evidence="14" id="KW-0408">Iron</keyword>
<evidence type="ECO:0000313" key="17">
    <source>
        <dbReference type="EMBL" id="UUX48052.1"/>
    </source>
</evidence>
<dbReference type="GO" id="GO:0016020">
    <property type="term" value="C:membrane"/>
    <property type="evidence" value="ECO:0007669"/>
    <property type="project" value="UniProtKB-SubCell"/>
</dbReference>
<dbReference type="GO" id="GO:0046872">
    <property type="term" value="F:metal ion binding"/>
    <property type="evidence" value="ECO:0007669"/>
    <property type="project" value="UniProtKB-KW"/>
</dbReference>
<dbReference type="CDD" id="cd03495">
    <property type="entry name" value="SQR_TypeC_SdhD_like"/>
    <property type="match status" value="1"/>
</dbReference>
<evidence type="ECO:0000256" key="15">
    <source>
        <dbReference type="ARBA" id="ARBA00023136"/>
    </source>
</evidence>
<dbReference type="AlphaFoldDB" id="A0A9J7ANY8"/>
<dbReference type="GO" id="GO:0020037">
    <property type="term" value="F:heme binding"/>
    <property type="evidence" value="ECO:0007669"/>
    <property type="project" value="InterPro"/>
</dbReference>
<evidence type="ECO:0000256" key="4">
    <source>
        <dbReference type="ARBA" id="ARBA00005163"/>
    </source>
</evidence>
<protein>
    <recommendedName>
        <fullName evidence="6">Succinate dehydrogenase hydrophobic membrane anchor subunit</fullName>
    </recommendedName>
</protein>
<keyword evidence="18" id="KW-1185">Reference proteome</keyword>
<dbReference type="Proteomes" id="UP001060336">
    <property type="component" value="Chromosome"/>
</dbReference>